<proteinExistence type="predicted"/>
<dbReference type="OrthoDB" id="674604at2759"/>
<dbReference type="Proteomes" id="UP000639772">
    <property type="component" value="Chromosome 12"/>
</dbReference>
<evidence type="ECO:0000313" key="3">
    <source>
        <dbReference type="Proteomes" id="UP000639772"/>
    </source>
</evidence>
<evidence type="ECO:0000256" key="1">
    <source>
        <dbReference type="PROSITE-ProRule" id="PRU00221"/>
    </source>
</evidence>
<dbReference type="Pfam" id="PF00400">
    <property type="entry name" value="WD40"/>
    <property type="match status" value="2"/>
</dbReference>
<dbReference type="InterPro" id="IPR045182">
    <property type="entry name" value="JINGUBANG-like"/>
</dbReference>
<protein>
    <submittedName>
        <fullName evidence="2">Uncharacterized protein</fullName>
    </submittedName>
</protein>
<dbReference type="InterPro" id="IPR001680">
    <property type="entry name" value="WD40_rpt"/>
</dbReference>
<comment type="caution">
    <text evidence="2">The sequence shown here is derived from an EMBL/GenBank/DDBJ whole genome shotgun (WGS) entry which is preliminary data.</text>
</comment>
<dbReference type="EMBL" id="JADCNM010000012">
    <property type="protein sequence ID" value="KAG0459574.1"/>
    <property type="molecule type" value="Genomic_DNA"/>
</dbReference>
<dbReference type="PANTHER" id="PTHR22844:SF336">
    <property type="entry name" value="PROTEIN JINGUBANG"/>
    <property type="match status" value="1"/>
</dbReference>
<feature type="repeat" description="WD" evidence="1">
    <location>
        <begin position="294"/>
        <end position="324"/>
    </location>
</feature>
<sequence>MREGQSDGGAGVTTFTIDGGGAICAEICAIPRPSAYSPRLTCSNPLLKSTSEDDFLNRNSKVDTLASPSYHSDRSNIKALKTESSAFSMSPWNQSSSSYESSPWTSHTPFVTSNGTFMTATMCTPAMDLFPAGTGLLYSLVREDGHIYSLATIGDLLYTGSDGKNIHVWKDQKEFSGFKSHSGLIKAIVIAADNRIFTGHQDGKIRIWKASLKNPQVYKRLGTLPRLKDFLKSSINPVTTWNLATPPQERHVDSTPDAVSCLGLDENERPSLPGSWDRTIKVWRLMDSRCLESVHAHDDAINSLVVGFQGLVFTGSADGTVKVWRWGVREGNKGGAEWHAAVETLLKQECAVTALAVNEEAGVLYTGSSDGVVNYFWRSSLARGGELTAHQMAVLCLGNCRQHAFCRVSRQNNLLVGEMGTGNHACLSVLTGHEGPVKCLAVVADGEEGSSAMGGV</sequence>
<evidence type="ECO:0000313" key="2">
    <source>
        <dbReference type="EMBL" id="KAG0459574.1"/>
    </source>
</evidence>
<keyword evidence="1" id="KW-0853">WD repeat</keyword>
<feature type="repeat" description="WD" evidence="1">
    <location>
        <begin position="178"/>
        <end position="209"/>
    </location>
</feature>
<gene>
    <name evidence="2" type="ORF">HPP92_022702</name>
</gene>
<dbReference type="SMART" id="SM00320">
    <property type="entry name" value="WD40"/>
    <property type="match status" value="5"/>
</dbReference>
<reference evidence="2 3" key="1">
    <citation type="journal article" date="2020" name="Nat. Food">
        <title>A phased Vanilla planifolia genome enables genetic improvement of flavour and production.</title>
        <authorList>
            <person name="Hasing T."/>
            <person name="Tang H."/>
            <person name="Brym M."/>
            <person name="Khazi F."/>
            <person name="Huang T."/>
            <person name="Chambers A.H."/>
        </authorList>
    </citation>
    <scope>NUCLEOTIDE SEQUENCE [LARGE SCALE GENOMIC DNA]</scope>
    <source>
        <tissue evidence="2">Leaf</tissue>
    </source>
</reference>
<dbReference type="InterPro" id="IPR036322">
    <property type="entry name" value="WD40_repeat_dom_sf"/>
</dbReference>
<dbReference type="Gene3D" id="2.130.10.10">
    <property type="entry name" value="YVTN repeat-like/Quinoprotein amine dehydrogenase"/>
    <property type="match status" value="2"/>
</dbReference>
<dbReference type="AlphaFoldDB" id="A0A835PTR6"/>
<organism evidence="2 3">
    <name type="scientific">Vanilla planifolia</name>
    <name type="common">Vanilla</name>
    <dbReference type="NCBI Taxonomy" id="51239"/>
    <lineage>
        <taxon>Eukaryota</taxon>
        <taxon>Viridiplantae</taxon>
        <taxon>Streptophyta</taxon>
        <taxon>Embryophyta</taxon>
        <taxon>Tracheophyta</taxon>
        <taxon>Spermatophyta</taxon>
        <taxon>Magnoliopsida</taxon>
        <taxon>Liliopsida</taxon>
        <taxon>Asparagales</taxon>
        <taxon>Orchidaceae</taxon>
        <taxon>Vanilloideae</taxon>
        <taxon>Vanilleae</taxon>
        <taxon>Vanilla</taxon>
    </lineage>
</organism>
<dbReference type="InterPro" id="IPR015943">
    <property type="entry name" value="WD40/YVTN_repeat-like_dom_sf"/>
</dbReference>
<dbReference type="PROSITE" id="PS50082">
    <property type="entry name" value="WD_REPEATS_2"/>
    <property type="match status" value="2"/>
</dbReference>
<accession>A0A835PTR6</accession>
<dbReference type="SUPFAM" id="SSF50978">
    <property type="entry name" value="WD40 repeat-like"/>
    <property type="match status" value="1"/>
</dbReference>
<dbReference type="PANTHER" id="PTHR22844">
    <property type="entry name" value="F-BOX AND WD40 DOMAIN PROTEIN"/>
    <property type="match status" value="1"/>
</dbReference>
<name>A0A835PTR6_VANPL</name>